<dbReference type="PROSITE" id="PS51432">
    <property type="entry name" value="AP_NUCLEASE_F2_4"/>
    <property type="match status" value="1"/>
</dbReference>
<dbReference type="PROSITE" id="PS00730">
    <property type="entry name" value="AP_NUCLEASE_F2_2"/>
    <property type="match status" value="1"/>
</dbReference>
<evidence type="ECO:0000256" key="4">
    <source>
        <dbReference type="ARBA" id="ARBA00022759"/>
    </source>
</evidence>
<dbReference type="GO" id="GO:0003906">
    <property type="term" value="F:DNA-(apurinic or apyrimidinic site) endonuclease activity"/>
    <property type="evidence" value="ECO:0007669"/>
    <property type="project" value="TreeGrafter"/>
</dbReference>
<evidence type="ECO:0000256" key="2">
    <source>
        <dbReference type="ARBA" id="ARBA00022722"/>
    </source>
</evidence>
<feature type="binding site" evidence="9">
    <location>
        <position position="180"/>
    </location>
    <ligand>
        <name>Zn(2+)</name>
        <dbReference type="ChEBI" id="CHEBI:29105"/>
        <label>3</label>
    </ligand>
</feature>
<evidence type="ECO:0000256" key="1">
    <source>
        <dbReference type="ARBA" id="ARBA00005340"/>
    </source>
</evidence>
<dbReference type="GO" id="GO:0006284">
    <property type="term" value="P:base-excision repair"/>
    <property type="evidence" value="ECO:0007669"/>
    <property type="project" value="TreeGrafter"/>
</dbReference>
<dbReference type="GO" id="GO:0008833">
    <property type="term" value="F:deoxyribonuclease IV (phage-T4-induced) activity"/>
    <property type="evidence" value="ECO:0007669"/>
    <property type="project" value="UniProtKB-UniRule"/>
</dbReference>
<evidence type="ECO:0000256" key="8">
    <source>
        <dbReference type="ARBA" id="ARBA00023204"/>
    </source>
</evidence>
<dbReference type="InterPro" id="IPR013022">
    <property type="entry name" value="Xyl_isomerase-like_TIM-brl"/>
</dbReference>
<dbReference type="PANTHER" id="PTHR21445">
    <property type="entry name" value="ENDONUCLEASE IV ENDODEOXYRIBONUCLEASE IV"/>
    <property type="match status" value="1"/>
</dbReference>
<comment type="function">
    <text evidence="9">Endonuclease IV plays a role in DNA repair. It cleaves phosphodiester bonds at apurinic or apyrimidinic (AP) sites, generating a 3'-hydroxyl group and a 5'-terminal sugar phosphate.</text>
</comment>
<dbReference type="EC" id="3.1.21.2" evidence="9"/>
<keyword evidence="5 9" id="KW-0227">DNA damage</keyword>
<dbReference type="OrthoDB" id="9805666at2"/>
<feature type="binding site" evidence="9">
    <location>
        <position position="143"/>
    </location>
    <ligand>
        <name>Zn(2+)</name>
        <dbReference type="ChEBI" id="CHEBI:29105"/>
        <label>1</label>
    </ligand>
</feature>
<dbReference type="NCBIfam" id="TIGR00587">
    <property type="entry name" value="nfo"/>
    <property type="match status" value="1"/>
</dbReference>
<dbReference type="PROSITE" id="PS00731">
    <property type="entry name" value="AP_NUCLEASE_F2_3"/>
    <property type="match status" value="1"/>
</dbReference>
<feature type="binding site" evidence="9">
    <location>
        <position position="214"/>
    </location>
    <ligand>
        <name>Zn(2+)</name>
        <dbReference type="ChEBI" id="CHEBI:29105"/>
        <label>2</label>
    </ligand>
</feature>
<dbReference type="CDD" id="cd00019">
    <property type="entry name" value="AP2Ec"/>
    <property type="match status" value="1"/>
</dbReference>
<feature type="domain" description="Xylose isomerase-like TIM barrel" evidence="10">
    <location>
        <begin position="18"/>
        <end position="273"/>
    </location>
</feature>
<dbReference type="STRING" id="91360.SAMN05660330_02587"/>
<keyword evidence="7 9" id="KW-0862">Zinc</keyword>
<accession>A0A1H0S9Q6</accession>
<organism evidence="11 12">
    <name type="scientific">Desulforhopalus singaporensis</name>
    <dbReference type="NCBI Taxonomy" id="91360"/>
    <lineage>
        <taxon>Bacteria</taxon>
        <taxon>Pseudomonadati</taxon>
        <taxon>Thermodesulfobacteriota</taxon>
        <taxon>Desulfobulbia</taxon>
        <taxon>Desulfobulbales</taxon>
        <taxon>Desulfocapsaceae</taxon>
        <taxon>Desulforhopalus</taxon>
    </lineage>
</organism>
<dbReference type="InterPro" id="IPR018246">
    <property type="entry name" value="AP_endonuc_F2_Zn_BS"/>
</dbReference>
<evidence type="ECO:0000313" key="11">
    <source>
        <dbReference type="EMBL" id="SDP37948.1"/>
    </source>
</evidence>
<feature type="binding site" evidence="9">
    <location>
        <position position="177"/>
    </location>
    <ligand>
        <name>Zn(2+)</name>
        <dbReference type="ChEBI" id="CHEBI:29105"/>
        <label>2</label>
    </ligand>
</feature>
<dbReference type="RefSeq" id="WP_092223472.1">
    <property type="nucleotide sequence ID" value="NZ_FNJI01000017.1"/>
</dbReference>
<dbReference type="PANTHER" id="PTHR21445:SF0">
    <property type="entry name" value="APURINIC-APYRIMIDINIC ENDONUCLEASE"/>
    <property type="match status" value="1"/>
</dbReference>
<evidence type="ECO:0000256" key="9">
    <source>
        <dbReference type="HAMAP-Rule" id="MF_00152"/>
    </source>
</evidence>
<dbReference type="GO" id="GO:0008081">
    <property type="term" value="F:phosphoric diester hydrolase activity"/>
    <property type="evidence" value="ECO:0007669"/>
    <property type="project" value="TreeGrafter"/>
</dbReference>
<dbReference type="HAMAP" id="MF_00152">
    <property type="entry name" value="Nfo"/>
    <property type="match status" value="1"/>
</dbReference>
<dbReference type="InterPro" id="IPR001719">
    <property type="entry name" value="AP_endonuc_2"/>
</dbReference>
<dbReference type="InterPro" id="IPR036237">
    <property type="entry name" value="Xyl_isomerase-like_sf"/>
</dbReference>
<dbReference type="Proteomes" id="UP000199073">
    <property type="component" value="Unassembled WGS sequence"/>
</dbReference>
<evidence type="ECO:0000313" key="12">
    <source>
        <dbReference type="Proteomes" id="UP000199073"/>
    </source>
</evidence>
<dbReference type="SMART" id="SM00518">
    <property type="entry name" value="AP2Ec"/>
    <property type="match status" value="1"/>
</dbReference>
<evidence type="ECO:0000256" key="3">
    <source>
        <dbReference type="ARBA" id="ARBA00022723"/>
    </source>
</evidence>
<evidence type="ECO:0000256" key="7">
    <source>
        <dbReference type="ARBA" id="ARBA00022833"/>
    </source>
</evidence>
<feature type="binding site" evidence="9">
    <location>
        <position position="67"/>
    </location>
    <ligand>
        <name>Zn(2+)</name>
        <dbReference type="ChEBI" id="CHEBI:29105"/>
        <label>1</label>
    </ligand>
</feature>
<evidence type="ECO:0000259" key="10">
    <source>
        <dbReference type="Pfam" id="PF01261"/>
    </source>
</evidence>
<dbReference type="FunFam" id="3.20.20.150:FF:000001">
    <property type="entry name" value="Probable endonuclease 4"/>
    <property type="match status" value="1"/>
</dbReference>
<dbReference type="SUPFAM" id="SSF51658">
    <property type="entry name" value="Xylose isomerase-like"/>
    <property type="match status" value="1"/>
</dbReference>
<protein>
    <recommendedName>
        <fullName evidence="9">Probable endonuclease 4</fullName>
        <ecNumber evidence="9">3.1.21.2</ecNumber>
    </recommendedName>
    <alternativeName>
        <fullName evidence="9">Endodeoxyribonuclease IV</fullName>
    </alternativeName>
    <alternativeName>
        <fullName evidence="9">Endonuclease IV</fullName>
    </alternativeName>
</protein>
<feature type="binding site" evidence="9">
    <location>
        <position position="229"/>
    </location>
    <ligand>
        <name>Zn(2+)</name>
        <dbReference type="ChEBI" id="CHEBI:29105"/>
        <label>3</label>
    </ligand>
</feature>
<keyword evidence="2 9" id="KW-0540">Nuclease</keyword>
<comment type="cofactor">
    <cofactor evidence="9">
        <name>Zn(2+)</name>
        <dbReference type="ChEBI" id="CHEBI:29105"/>
    </cofactor>
    <text evidence="9">Binds 3 Zn(2+) ions.</text>
</comment>
<gene>
    <name evidence="9" type="primary">nfo</name>
    <name evidence="11" type="ORF">SAMN05660330_02587</name>
</gene>
<feature type="binding site" evidence="9">
    <location>
        <position position="259"/>
    </location>
    <ligand>
        <name>Zn(2+)</name>
        <dbReference type="ChEBI" id="CHEBI:29105"/>
        <label>2</label>
    </ligand>
</feature>
<dbReference type="Pfam" id="PF01261">
    <property type="entry name" value="AP_endonuc_2"/>
    <property type="match status" value="1"/>
</dbReference>
<comment type="catalytic activity">
    <reaction evidence="9">
        <text>Endonucleolytic cleavage to 5'-phosphooligonucleotide end-products.</text>
        <dbReference type="EC" id="3.1.21.2"/>
    </reaction>
</comment>
<feature type="binding site" evidence="9">
    <location>
        <position position="107"/>
    </location>
    <ligand>
        <name>Zn(2+)</name>
        <dbReference type="ChEBI" id="CHEBI:29105"/>
        <label>1</label>
    </ligand>
</feature>
<dbReference type="GO" id="GO:0008270">
    <property type="term" value="F:zinc ion binding"/>
    <property type="evidence" value="ECO:0007669"/>
    <property type="project" value="UniProtKB-UniRule"/>
</dbReference>
<keyword evidence="8 9" id="KW-0234">DNA repair</keyword>
<dbReference type="Gene3D" id="3.20.20.150">
    <property type="entry name" value="Divalent-metal-dependent TIM barrel enzymes"/>
    <property type="match status" value="1"/>
</dbReference>
<keyword evidence="3 9" id="KW-0479">Metal-binding</keyword>
<evidence type="ECO:0000256" key="5">
    <source>
        <dbReference type="ARBA" id="ARBA00022763"/>
    </source>
</evidence>
<feature type="binding site" evidence="9">
    <location>
        <position position="227"/>
    </location>
    <ligand>
        <name>Zn(2+)</name>
        <dbReference type="ChEBI" id="CHEBI:29105"/>
        <label>3</label>
    </ligand>
</feature>
<sequence>MALLGAHESVAGGLYKAFDRIKKVGGESLQIFTRNQRQWNPAPLTQEEIDLYKRAHVKSGAIPVASHASYLVNLATAKKELLEKSINSMVLELERCDQLGIPFVVMHPGSHGGDGEQAGLERVVAGIDSCFARISTGVKLLVETTAGQGTGLGRTFAELGYILKNSKFPQCLGVCVDTCHIFAAGYEIRTEEGYQNTMDELDREVGLENVHFFHVNDSKKELGSRVDRHEHIGRGEIGVAGFANLLSDPRFASIPMTLETPKSESLAEDIENLATLRSLT</sequence>
<feature type="binding site" evidence="9">
    <location>
        <position position="143"/>
    </location>
    <ligand>
        <name>Zn(2+)</name>
        <dbReference type="ChEBI" id="CHEBI:29105"/>
        <label>2</label>
    </ligand>
</feature>
<keyword evidence="4 9" id="KW-0255">Endonuclease</keyword>
<name>A0A1H0S9Q6_9BACT</name>
<reference evidence="11 12" key="1">
    <citation type="submission" date="2016-10" db="EMBL/GenBank/DDBJ databases">
        <authorList>
            <person name="de Groot N.N."/>
        </authorList>
    </citation>
    <scope>NUCLEOTIDE SEQUENCE [LARGE SCALE GENOMIC DNA]</scope>
    <source>
        <strain evidence="11 12">DSM 12130</strain>
    </source>
</reference>
<keyword evidence="6 9" id="KW-0378">Hydrolase</keyword>
<comment type="similarity">
    <text evidence="1 9">Belongs to the AP endonuclease 2 family.</text>
</comment>
<dbReference type="AlphaFoldDB" id="A0A1H0S9Q6"/>
<dbReference type="EMBL" id="FNJI01000017">
    <property type="protein sequence ID" value="SDP37948.1"/>
    <property type="molecule type" value="Genomic_DNA"/>
</dbReference>
<evidence type="ECO:0000256" key="6">
    <source>
        <dbReference type="ARBA" id="ARBA00022801"/>
    </source>
</evidence>
<dbReference type="GO" id="GO:0003677">
    <property type="term" value="F:DNA binding"/>
    <property type="evidence" value="ECO:0007669"/>
    <property type="project" value="InterPro"/>
</dbReference>
<proteinExistence type="inferred from homology"/>
<keyword evidence="12" id="KW-1185">Reference proteome</keyword>